<keyword evidence="4" id="KW-1185">Reference proteome</keyword>
<comment type="caution">
    <text evidence="3">The sequence shown here is derived from an EMBL/GenBank/DDBJ whole genome shotgun (WGS) entry which is preliminary data.</text>
</comment>
<dbReference type="OrthoDB" id="2344771at2759"/>
<keyword evidence="1" id="KW-0175">Coiled coil</keyword>
<reference evidence="3" key="1">
    <citation type="submission" date="2021-06" db="EMBL/GenBank/DDBJ databases">
        <authorList>
            <person name="Kallberg Y."/>
            <person name="Tangrot J."/>
            <person name="Rosling A."/>
        </authorList>
    </citation>
    <scope>NUCLEOTIDE SEQUENCE</scope>
    <source>
        <strain evidence="3">MT106</strain>
    </source>
</reference>
<sequence length="623" mass="71874">MEYNETSYYATEDINDGKNQQNSKNQRRRSARPRPRSGIRVRIANPRTNPQPRISTTSRNPPDRQQQRSSSLIRSSPATTTADADMYNYHQLSSSAYNNNAYERNDHEYNNTYEQNSRAIEEQREHWKLQPPRSHNKRISSRIISSPSIEQRISDYKSNKKLEQALQWQGMTETVKSLEKENQRILENSRTLQARNDSLNQEIGQLSSENHNLVLEIHDLKSRLSEITHLTSENRNLVREIHDLKSRLNEIPLLTSENHDLALEIHSLKSRLSESHVENQQLIKEKNSWMQKAGNADLLAQDLSNENRLLKAETTKYQSALGKATNIRLADNDNNSSINLIKDIAELQHTLKYFSQLKGKDIKINGENALNLVKKYNCQCDDPQQNKSVLSAVLQRHILDKILKEATEFFQNQKSNNNDNEGDEDNNLEKNIVEKTKDIISIIHRFVETRHGTDNIAAVTPIHLRQQIYGLLSNRGFATAQNHHPFLDNLKTTVIEEIDKYRTITNETRKQEQERRAEKLINETLRIFCFGLPAQEPPAQYMWIEAGSEIQSSMMEGPELGGGEDEEHLEVEVCSFPVIGANTNEKDNSRRQIYSKAKVHTRERMSDKDDYVVISDTPQSVIF</sequence>
<evidence type="ECO:0000313" key="4">
    <source>
        <dbReference type="Proteomes" id="UP000789831"/>
    </source>
</evidence>
<feature type="compositionally biased region" description="Polar residues" evidence="2">
    <location>
        <begin position="46"/>
        <end position="60"/>
    </location>
</feature>
<dbReference type="Proteomes" id="UP000789831">
    <property type="component" value="Unassembled WGS sequence"/>
</dbReference>
<protein>
    <submittedName>
        <fullName evidence="3">11586_t:CDS:1</fullName>
    </submittedName>
</protein>
<organism evidence="3 4">
    <name type="scientific">Ambispora gerdemannii</name>
    <dbReference type="NCBI Taxonomy" id="144530"/>
    <lineage>
        <taxon>Eukaryota</taxon>
        <taxon>Fungi</taxon>
        <taxon>Fungi incertae sedis</taxon>
        <taxon>Mucoromycota</taxon>
        <taxon>Glomeromycotina</taxon>
        <taxon>Glomeromycetes</taxon>
        <taxon>Archaeosporales</taxon>
        <taxon>Ambisporaceae</taxon>
        <taxon>Ambispora</taxon>
    </lineage>
</organism>
<feature type="compositionally biased region" description="Low complexity" evidence="2">
    <location>
        <begin position="67"/>
        <end position="76"/>
    </location>
</feature>
<evidence type="ECO:0000313" key="3">
    <source>
        <dbReference type="EMBL" id="CAG8479140.1"/>
    </source>
</evidence>
<evidence type="ECO:0000256" key="2">
    <source>
        <dbReference type="SAM" id="MobiDB-lite"/>
    </source>
</evidence>
<evidence type="ECO:0000256" key="1">
    <source>
        <dbReference type="SAM" id="Coils"/>
    </source>
</evidence>
<feature type="region of interest" description="Disordered" evidence="2">
    <location>
        <begin position="1"/>
        <end position="84"/>
    </location>
</feature>
<gene>
    <name evidence="3" type="ORF">AGERDE_LOCUS3142</name>
</gene>
<dbReference type="EMBL" id="CAJVPL010000287">
    <property type="protein sequence ID" value="CAG8479140.1"/>
    <property type="molecule type" value="Genomic_DNA"/>
</dbReference>
<feature type="coiled-coil region" evidence="1">
    <location>
        <begin position="175"/>
        <end position="247"/>
    </location>
</feature>
<accession>A0A9N8WBU4</accession>
<proteinExistence type="predicted"/>
<feature type="compositionally biased region" description="Basic residues" evidence="2">
    <location>
        <begin position="25"/>
        <end position="39"/>
    </location>
</feature>
<name>A0A9N8WBU4_9GLOM</name>
<dbReference type="AlphaFoldDB" id="A0A9N8WBU4"/>